<evidence type="ECO:0008006" key="3">
    <source>
        <dbReference type="Google" id="ProtNLM"/>
    </source>
</evidence>
<dbReference type="InParanoid" id="A0A401GM28"/>
<dbReference type="Proteomes" id="UP000287166">
    <property type="component" value="Unassembled WGS sequence"/>
</dbReference>
<dbReference type="OrthoDB" id="3222238at2759"/>
<sequence length="502" mass="56563">MSAHPHPLVSKPDVLREIFGHLGDTPRSLADSARACQAFFPHAVDVLWEKLDDPVPLLKTLGESLVEDKNEDGRGVYVLDGYISEEQWQRFHSYARRVRILTVVEENLTIHPSVYSELTFRARRQPVFSALVHLSWESVHPFGTHLLAFISSSLHRVEIIYGPPYSMRERPAMKDRTLGRALCTLSSEAPFVYQLHLDASIFHSESLYAISHFTRLRELRIASAVSASEVVRCCGSLEELVNLQLFNFTGAEANDAPFVGGFDNLEELWVTGSSTTLAKLLRAVTSPRLRMAGICFTPEGGNWNDWRKCLALLSSQFAGSLRQLGLRFHNNDESDLHLMDFIHPLLDIHGLREVELEVEHPPAELTDSDVHDLASAWRDIEKLTVELRSNSMPMSPSALSLVEFARYCPRLVCLEFNPLNVLLPLPPPSPSCPLPSLASLEDLSIPYHLIPDTNEEQIARFLDSIFPNLDLRLCRYPGAVEEDHNSEFPAMSRLRAAWKSQS</sequence>
<dbReference type="Gene3D" id="3.80.10.10">
    <property type="entry name" value="Ribonuclease Inhibitor"/>
    <property type="match status" value="1"/>
</dbReference>
<dbReference type="GeneID" id="38780165"/>
<accession>A0A401GM28</accession>
<organism evidence="1 2">
    <name type="scientific">Sparassis crispa</name>
    <dbReference type="NCBI Taxonomy" id="139825"/>
    <lineage>
        <taxon>Eukaryota</taxon>
        <taxon>Fungi</taxon>
        <taxon>Dikarya</taxon>
        <taxon>Basidiomycota</taxon>
        <taxon>Agaricomycotina</taxon>
        <taxon>Agaricomycetes</taxon>
        <taxon>Polyporales</taxon>
        <taxon>Sparassidaceae</taxon>
        <taxon>Sparassis</taxon>
    </lineage>
</organism>
<reference evidence="1 2" key="1">
    <citation type="journal article" date="2018" name="Sci. Rep.">
        <title>Genome sequence of the cauliflower mushroom Sparassis crispa (Hanabiratake) and its association with beneficial usage.</title>
        <authorList>
            <person name="Kiyama R."/>
            <person name="Furutani Y."/>
            <person name="Kawaguchi K."/>
            <person name="Nakanishi T."/>
        </authorList>
    </citation>
    <scope>NUCLEOTIDE SEQUENCE [LARGE SCALE GENOMIC DNA]</scope>
</reference>
<dbReference type="EMBL" id="BFAD01000005">
    <property type="protein sequence ID" value="GBE83248.1"/>
    <property type="molecule type" value="Genomic_DNA"/>
</dbReference>
<protein>
    <recommendedName>
        <fullName evidence="3">F-box domain-containing protein</fullName>
    </recommendedName>
</protein>
<dbReference type="SUPFAM" id="SSF52047">
    <property type="entry name" value="RNI-like"/>
    <property type="match status" value="1"/>
</dbReference>
<proteinExistence type="predicted"/>
<dbReference type="InterPro" id="IPR032675">
    <property type="entry name" value="LRR_dom_sf"/>
</dbReference>
<gene>
    <name evidence="1" type="ORF">SCP_0502960</name>
</gene>
<dbReference type="RefSeq" id="XP_027614161.1">
    <property type="nucleotide sequence ID" value="XM_027758360.1"/>
</dbReference>
<evidence type="ECO:0000313" key="1">
    <source>
        <dbReference type="EMBL" id="GBE83248.1"/>
    </source>
</evidence>
<evidence type="ECO:0000313" key="2">
    <source>
        <dbReference type="Proteomes" id="UP000287166"/>
    </source>
</evidence>
<name>A0A401GM28_9APHY</name>
<dbReference type="AlphaFoldDB" id="A0A401GM28"/>
<keyword evidence="2" id="KW-1185">Reference proteome</keyword>
<comment type="caution">
    <text evidence="1">The sequence shown here is derived from an EMBL/GenBank/DDBJ whole genome shotgun (WGS) entry which is preliminary data.</text>
</comment>